<dbReference type="CTD" id="36382151"/>
<name>A0A090MZZ2_STRRB</name>
<organism evidence="1">
    <name type="scientific">Strongyloides ratti</name>
    <name type="common">Parasitic roundworm</name>
    <dbReference type="NCBI Taxonomy" id="34506"/>
    <lineage>
        <taxon>Eukaryota</taxon>
        <taxon>Metazoa</taxon>
        <taxon>Ecdysozoa</taxon>
        <taxon>Nematoda</taxon>
        <taxon>Chromadorea</taxon>
        <taxon>Rhabditida</taxon>
        <taxon>Tylenchina</taxon>
        <taxon>Panagrolaimomorpha</taxon>
        <taxon>Strongyloidoidea</taxon>
        <taxon>Strongyloididae</taxon>
        <taxon>Strongyloides</taxon>
    </lineage>
</organism>
<evidence type="ECO:0000313" key="2">
    <source>
        <dbReference type="Proteomes" id="UP000035682"/>
    </source>
</evidence>
<sequence length="81" mass="9276">MQTRFITLAVCYLKKKAHFFSDLGAVVKAHVLVPDHLLTNEDVLDLVVQYVLVLEVQYVPDQEVQFVPVLGVQFIQEVLHQ</sequence>
<keyword evidence="2" id="KW-1185">Reference proteome</keyword>
<protein>
    <submittedName>
        <fullName evidence="1 3">Uncharacterized protein</fullName>
    </submittedName>
</protein>
<dbReference type="Proteomes" id="UP000035682">
    <property type="component" value="Unplaced"/>
</dbReference>
<proteinExistence type="predicted"/>
<dbReference type="WormBase" id="SRAE_2000442600">
    <property type="protein sequence ID" value="SRP09068"/>
    <property type="gene ID" value="WBGene00264658"/>
</dbReference>
<accession>A0A090MZZ2</accession>
<gene>
    <name evidence="1 3 4" type="ORF">SRAE_2000442600</name>
</gene>
<reference evidence="3" key="2">
    <citation type="submission" date="2020-12" db="UniProtKB">
        <authorList>
            <consortium name="WormBaseParasite"/>
        </authorList>
    </citation>
    <scope>IDENTIFICATION</scope>
</reference>
<dbReference type="RefSeq" id="XP_024508979.1">
    <property type="nucleotide sequence ID" value="XM_024643295.1"/>
</dbReference>
<dbReference type="GeneID" id="36382151"/>
<reference evidence="1 2" key="1">
    <citation type="submission" date="2014-09" db="EMBL/GenBank/DDBJ databases">
        <authorList>
            <person name="Martin A.A."/>
        </authorList>
    </citation>
    <scope>NUCLEOTIDE SEQUENCE</scope>
    <source>
        <strain evidence="2">ED321</strain>
        <strain evidence="1">ED321 Heterogonic</strain>
    </source>
</reference>
<dbReference type="AlphaFoldDB" id="A0A090MZZ2"/>
<evidence type="ECO:0000313" key="4">
    <source>
        <dbReference type="WormBase" id="SRAE_2000442600"/>
    </source>
</evidence>
<dbReference type="EMBL" id="LN609529">
    <property type="protein sequence ID" value="CEF69780.1"/>
    <property type="molecule type" value="Genomic_DNA"/>
</dbReference>
<evidence type="ECO:0000313" key="1">
    <source>
        <dbReference type="EMBL" id="CEF69780.1"/>
    </source>
</evidence>
<dbReference type="WBParaSite" id="SRAE_2000442600.1">
    <property type="protein sequence ID" value="SRAE_2000442600.1"/>
    <property type="gene ID" value="WBGene00264658"/>
</dbReference>
<evidence type="ECO:0000313" key="3">
    <source>
        <dbReference type="WBParaSite" id="SRAE_2000442600.1"/>
    </source>
</evidence>